<feature type="domain" description="Sulfatase N-terminal" evidence="5">
    <location>
        <begin position="47"/>
        <end position="470"/>
    </location>
</feature>
<evidence type="ECO:0000313" key="6">
    <source>
        <dbReference type="EMBL" id="ANE49221.1"/>
    </source>
</evidence>
<reference evidence="6 7" key="2">
    <citation type="journal article" date="2016" name="Int. J. Syst. Evol. Microbiol.">
        <title>Flavisolibacter tropicus sp. nov., isolated from tropical soil.</title>
        <authorList>
            <person name="Lee J.J."/>
            <person name="Kang M.S."/>
            <person name="Kim G.S."/>
            <person name="Lee C.S."/>
            <person name="Lim S."/>
            <person name="Lee J."/>
            <person name="Roh S.H."/>
            <person name="Kang H."/>
            <person name="Ha J.M."/>
            <person name="Bae S."/>
            <person name="Jung H.Y."/>
            <person name="Kim M.K."/>
        </authorList>
    </citation>
    <scope>NUCLEOTIDE SEQUENCE [LARGE SCALE GENOMIC DNA]</scope>
    <source>
        <strain evidence="6 7">LCS9</strain>
    </source>
</reference>
<comment type="similarity">
    <text evidence="1">Belongs to the sulfatase family.</text>
</comment>
<proteinExistence type="inferred from homology"/>
<keyword evidence="7" id="KW-1185">Reference proteome</keyword>
<evidence type="ECO:0000256" key="2">
    <source>
        <dbReference type="ARBA" id="ARBA00022723"/>
    </source>
</evidence>
<sequence length="788" mass="88391">MAKSNGQPKARSNGTSKKFSGTIKLDVRDSKADWSAFLDNKAPEGAPNVLVILYDDTGCAAWSPYGGRINMPTMDRLAKEGLTYTQWHTTAVCSPTRSCFLTGRNHHQNGFGSIAEAATGFPGYNGHIPMENGTVATILRDAGWSTFWIGKNHNVPVDAFGMGSSKKRWPLGLGYDRFYGFIGGETNQWYPELIEDNHFIDQPYLPEEGYHLSKDLADKAISFIRNSKQSDPQKPWYMWYCPGANHAPHHAPQEYIEKYKGKFDDGYEAYREWVLKRMIEKGIVPKDTQLTPLNPLPEGILPEGDKVRPWNTLSADEKKLFCRMAEVYAAFSEYTDVQIGRVIDYLEESGQLENTLIFYCADNGASGEGSPNGSVNENRFFNGFPDDINQNMAMIDKLGSPDTYNHYPTGWAVAFSTPYKMFKRYGSYAGGTCDPLVIYWPKGIRAKGELRHQYHHCTDIVPTILECCGVLMPDTIDGLKQTPLAGVSMRYSFDDAAAATQKETQYYEMAGTRGIWHKGWKAAAIHGPMPSDQGNFDKDQWQLFNTDEDRSEAKDLAEQYPEKLQELIDLWMEEAKKNNVLPLNDLNIHQQHEMEFHKEPLAGGQYTYYPGTTEVPEATAARTLGVSFKILAEVEFTEKSKGVIVAQGSRFGGYTLFVKDSKLVFVYNFLGIPPEQRLFTDAPKSGKHIVGIEFNKEFVSENLEAWGHMKLYVDDRVVDEGRFRTETGHYALCGEGMCVGYDGGDAVSSEYGSGFAFSEGNVVKVVFDVADDVYMDVEKKMAAVFARD</sequence>
<dbReference type="AlphaFoldDB" id="A0A172TQ84"/>
<dbReference type="InterPro" id="IPR050738">
    <property type="entry name" value="Sulfatase"/>
</dbReference>
<dbReference type="Proteomes" id="UP000077177">
    <property type="component" value="Chromosome"/>
</dbReference>
<dbReference type="OrthoDB" id="9803751at2"/>
<dbReference type="CDD" id="cd16025">
    <property type="entry name" value="PAS_like"/>
    <property type="match status" value="1"/>
</dbReference>
<name>A0A172TQ84_9BACT</name>
<evidence type="ECO:0000259" key="5">
    <source>
        <dbReference type="Pfam" id="PF00884"/>
    </source>
</evidence>
<dbReference type="InterPro" id="IPR024607">
    <property type="entry name" value="Sulfatase_CS"/>
</dbReference>
<dbReference type="Gene3D" id="3.40.720.10">
    <property type="entry name" value="Alkaline Phosphatase, subunit A"/>
    <property type="match status" value="1"/>
</dbReference>
<dbReference type="STRING" id="1492898.SY85_00585"/>
<dbReference type="Gene3D" id="3.30.1120.10">
    <property type="match status" value="1"/>
</dbReference>
<dbReference type="GO" id="GO:0046872">
    <property type="term" value="F:metal ion binding"/>
    <property type="evidence" value="ECO:0007669"/>
    <property type="project" value="UniProtKB-KW"/>
</dbReference>
<dbReference type="PROSITE" id="PS00523">
    <property type="entry name" value="SULFATASE_1"/>
    <property type="match status" value="1"/>
</dbReference>
<accession>A0A172TQ84</accession>
<dbReference type="InterPro" id="IPR000917">
    <property type="entry name" value="Sulfatase_N"/>
</dbReference>
<gene>
    <name evidence="6" type="ORF">SY85_00585</name>
</gene>
<reference evidence="7" key="1">
    <citation type="submission" date="2015-01" db="EMBL/GenBank/DDBJ databases">
        <title>Flavisolibacter sp./LCS9/ whole genome sequencing.</title>
        <authorList>
            <person name="Kim M.K."/>
            <person name="Srinivasan S."/>
            <person name="Lee J.-J."/>
        </authorList>
    </citation>
    <scope>NUCLEOTIDE SEQUENCE [LARGE SCALE GENOMIC DNA]</scope>
    <source>
        <strain evidence="7">LCS9</strain>
    </source>
</reference>
<evidence type="ECO:0000313" key="7">
    <source>
        <dbReference type="Proteomes" id="UP000077177"/>
    </source>
</evidence>
<dbReference type="PANTHER" id="PTHR42693">
    <property type="entry name" value="ARYLSULFATASE FAMILY MEMBER"/>
    <property type="match status" value="1"/>
</dbReference>
<dbReference type="SUPFAM" id="SSF53649">
    <property type="entry name" value="Alkaline phosphatase-like"/>
    <property type="match status" value="1"/>
</dbReference>
<evidence type="ECO:0000256" key="4">
    <source>
        <dbReference type="ARBA" id="ARBA00022837"/>
    </source>
</evidence>
<dbReference type="PANTHER" id="PTHR42693:SF43">
    <property type="entry name" value="BLL2667 PROTEIN"/>
    <property type="match status" value="1"/>
</dbReference>
<dbReference type="GO" id="GO:0016787">
    <property type="term" value="F:hydrolase activity"/>
    <property type="evidence" value="ECO:0007669"/>
    <property type="project" value="UniProtKB-KW"/>
</dbReference>
<dbReference type="KEGG" id="fla:SY85_00585"/>
<protein>
    <submittedName>
        <fullName evidence="6">Arylsulfatase</fullName>
    </submittedName>
</protein>
<organism evidence="6 7">
    <name type="scientific">Flavisolibacter tropicus</name>
    <dbReference type="NCBI Taxonomy" id="1492898"/>
    <lineage>
        <taxon>Bacteria</taxon>
        <taxon>Pseudomonadati</taxon>
        <taxon>Bacteroidota</taxon>
        <taxon>Chitinophagia</taxon>
        <taxon>Chitinophagales</taxon>
        <taxon>Chitinophagaceae</taxon>
        <taxon>Flavisolibacter</taxon>
    </lineage>
</organism>
<dbReference type="InterPro" id="IPR017850">
    <property type="entry name" value="Alkaline_phosphatase_core_sf"/>
</dbReference>
<keyword evidence="3" id="KW-0378">Hydrolase</keyword>
<keyword evidence="4" id="KW-0106">Calcium</keyword>
<evidence type="ECO:0000256" key="3">
    <source>
        <dbReference type="ARBA" id="ARBA00022801"/>
    </source>
</evidence>
<dbReference type="PATRIC" id="fig|1492898.3.peg.127"/>
<evidence type="ECO:0000256" key="1">
    <source>
        <dbReference type="ARBA" id="ARBA00008779"/>
    </source>
</evidence>
<keyword evidence="2" id="KW-0479">Metal-binding</keyword>
<dbReference type="Pfam" id="PF00884">
    <property type="entry name" value="Sulfatase"/>
    <property type="match status" value="1"/>
</dbReference>
<dbReference type="RefSeq" id="WP_066401292.1">
    <property type="nucleotide sequence ID" value="NZ_CP011390.1"/>
</dbReference>
<dbReference type="EMBL" id="CP011390">
    <property type="protein sequence ID" value="ANE49221.1"/>
    <property type="molecule type" value="Genomic_DNA"/>
</dbReference>